<feature type="compositionally biased region" description="Basic and acidic residues" evidence="1">
    <location>
        <begin position="126"/>
        <end position="138"/>
    </location>
</feature>
<evidence type="ECO:0000313" key="3">
    <source>
        <dbReference type="EMBL" id="JAS34928.1"/>
    </source>
</evidence>
<reference evidence="3" key="1">
    <citation type="submission" date="2015-12" db="EMBL/GenBank/DDBJ databases">
        <title>De novo transcriptome assembly of four potential Pierce s Disease insect vectors from Arizona vineyards.</title>
        <authorList>
            <person name="Tassone E.E."/>
        </authorList>
    </citation>
    <scope>NUCLEOTIDE SEQUENCE</scope>
</reference>
<name>A0A1B6EAH1_9HEMI</name>
<feature type="compositionally biased region" description="Basic and acidic residues" evidence="1">
    <location>
        <begin position="69"/>
        <end position="109"/>
    </location>
</feature>
<dbReference type="EMBL" id="GEDC01002370">
    <property type="protein sequence ID" value="JAS34928.1"/>
    <property type="molecule type" value="Transcribed_RNA"/>
</dbReference>
<sequence>MIGAYSIIFLAGFITICKASLHPHQNPKHLQVTRQKRSYVDQQAKEKERDSGNFTDTNLEENSGNSTDKTSEKFEENRKNSTDKNLGLHEEKTRDDRKEEELVEERDSGDYTDTSLEENRGNSTDKTSEEFEENRENSTNKNWGFLEEKTMDDGQEELVEERDSGDYTDTSLEEKSGNSEDKNSEELEENKGNSTGLEENNGKMKFTINGIINSVKSLAKTKWRNFKLIMQNLTDMTLPGIDLNEDFEAYNNRSNRCDASHFISSEEVRYREKEEALMQIQEVYYDNDEGKENVQNDPDFDDGEKWLERKVLEIRRAKELARNQTIMAALNMTMYNHTQQDKHNETIDVHKKDYSYSSDTNNTNNNTLYQEKYNNTYKIYSADYGNVLNTNNTINYNNITDNDDEGSIFDKDILYNNNDTTYP</sequence>
<feature type="chain" id="PRO_5008581942" evidence="2">
    <location>
        <begin position="20"/>
        <end position="423"/>
    </location>
</feature>
<evidence type="ECO:0000256" key="2">
    <source>
        <dbReference type="SAM" id="SignalP"/>
    </source>
</evidence>
<gene>
    <name evidence="3" type="ORF">g.24816</name>
</gene>
<evidence type="ECO:0000256" key="1">
    <source>
        <dbReference type="SAM" id="MobiDB-lite"/>
    </source>
</evidence>
<protein>
    <submittedName>
        <fullName evidence="3">Uncharacterized protein</fullName>
    </submittedName>
</protein>
<dbReference type="AlphaFoldDB" id="A0A1B6EAH1"/>
<accession>A0A1B6EAH1</accession>
<feature type="compositionally biased region" description="Basic and acidic residues" evidence="1">
    <location>
        <begin position="172"/>
        <end position="191"/>
    </location>
</feature>
<proteinExistence type="predicted"/>
<feature type="compositionally biased region" description="Polar residues" evidence="1">
    <location>
        <begin position="52"/>
        <end position="68"/>
    </location>
</feature>
<feature type="region of interest" description="Disordered" evidence="1">
    <location>
        <begin position="25"/>
        <end position="201"/>
    </location>
</feature>
<feature type="signal peptide" evidence="2">
    <location>
        <begin position="1"/>
        <end position="19"/>
    </location>
</feature>
<keyword evidence="2" id="KW-0732">Signal</keyword>
<organism evidence="3">
    <name type="scientific">Clastoptera arizonana</name>
    <name type="common">Arizona spittle bug</name>
    <dbReference type="NCBI Taxonomy" id="38151"/>
    <lineage>
        <taxon>Eukaryota</taxon>
        <taxon>Metazoa</taxon>
        <taxon>Ecdysozoa</taxon>
        <taxon>Arthropoda</taxon>
        <taxon>Hexapoda</taxon>
        <taxon>Insecta</taxon>
        <taxon>Pterygota</taxon>
        <taxon>Neoptera</taxon>
        <taxon>Paraneoptera</taxon>
        <taxon>Hemiptera</taxon>
        <taxon>Auchenorrhyncha</taxon>
        <taxon>Cercopoidea</taxon>
        <taxon>Clastopteridae</taxon>
        <taxon>Clastoptera</taxon>
    </lineage>
</organism>